<feature type="domain" description="Histidine kinase/HSP90-like ATPase" evidence="2">
    <location>
        <begin position="22"/>
        <end position="137"/>
    </location>
</feature>
<protein>
    <submittedName>
        <fullName evidence="3">Anti-sigma regulatory factor (Ser/Thr protein kinase)</fullName>
        <ecNumber evidence="3">2.7.11.1</ecNumber>
    </submittedName>
</protein>
<keyword evidence="3" id="KW-0808">Transferase</keyword>
<dbReference type="PANTHER" id="PTHR35526:SF3">
    <property type="entry name" value="ANTI-SIGMA-F FACTOR RSBW"/>
    <property type="match status" value="1"/>
</dbReference>
<evidence type="ECO:0000313" key="3">
    <source>
        <dbReference type="EMBL" id="EMS70974.1"/>
    </source>
</evidence>
<dbReference type="PATRIC" id="fig|1195236.3.peg.3397"/>
<dbReference type="Proteomes" id="UP000014155">
    <property type="component" value="Unassembled WGS sequence"/>
</dbReference>
<keyword evidence="3" id="KW-0418">Kinase</keyword>
<dbReference type="RefSeq" id="WP_004627207.1">
    <property type="nucleotide sequence ID" value="NZ_AORV01000044.1"/>
</dbReference>
<dbReference type="InterPro" id="IPR050267">
    <property type="entry name" value="Anti-sigma-factor_SerPK"/>
</dbReference>
<comment type="caution">
    <text evidence="3">The sequence shown here is derived from an EMBL/GenBank/DDBJ whole genome shotgun (WGS) entry which is preliminary data.</text>
</comment>
<accession>S0FPB2</accession>
<keyword evidence="1" id="KW-0723">Serine/threonine-protein kinase</keyword>
<dbReference type="CDD" id="cd16936">
    <property type="entry name" value="HATPase_RsbW-like"/>
    <property type="match status" value="1"/>
</dbReference>
<evidence type="ECO:0000259" key="2">
    <source>
        <dbReference type="Pfam" id="PF13581"/>
    </source>
</evidence>
<dbReference type="STRING" id="1195236.CTER_3174"/>
<dbReference type="Gene3D" id="3.30.565.10">
    <property type="entry name" value="Histidine kinase-like ATPase, C-terminal domain"/>
    <property type="match status" value="1"/>
</dbReference>
<dbReference type="GO" id="GO:0004674">
    <property type="term" value="F:protein serine/threonine kinase activity"/>
    <property type="evidence" value="ECO:0007669"/>
    <property type="project" value="UniProtKB-KW"/>
</dbReference>
<reference evidence="3 4" key="1">
    <citation type="journal article" date="2013" name="Genome Announc.">
        <title>Draft Genome Sequence of the Cellulolytic, Mesophilic, Anaerobic Bacterium Clostridium termitidis Strain CT1112 (DSM 5398).</title>
        <authorList>
            <person name="Lal S."/>
            <person name="Ramachandran U."/>
            <person name="Zhang X."/>
            <person name="Munir R."/>
            <person name="Sparling R."/>
            <person name="Levin D.B."/>
        </authorList>
    </citation>
    <scope>NUCLEOTIDE SEQUENCE [LARGE SCALE GENOMIC DNA]</scope>
    <source>
        <strain evidence="3 4">CT1112</strain>
    </source>
</reference>
<dbReference type="InterPro" id="IPR036890">
    <property type="entry name" value="HATPase_C_sf"/>
</dbReference>
<organism evidence="3 4">
    <name type="scientific">Ruminiclostridium cellobioparum subsp. termitidis CT1112</name>
    <dbReference type="NCBI Taxonomy" id="1195236"/>
    <lineage>
        <taxon>Bacteria</taxon>
        <taxon>Bacillati</taxon>
        <taxon>Bacillota</taxon>
        <taxon>Clostridia</taxon>
        <taxon>Eubacteriales</taxon>
        <taxon>Oscillospiraceae</taxon>
        <taxon>Ruminiclostridium</taxon>
    </lineage>
</organism>
<gene>
    <name evidence="3" type="ORF">CTER_3174</name>
</gene>
<keyword evidence="4" id="KW-1185">Reference proteome</keyword>
<proteinExistence type="predicted"/>
<dbReference type="Pfam" id="PF13581">
    <property type="entry name" value="HATPase_c_2"/>
    <property type="match status" value="1"/>
</dbReference>
<evidence type="ECO:0000313" key="4">
    <source>
        <dbReference type="Proteomes" id="UP000014155"/>
    </source>
</evidence>
<dbReference type="InterPro" id="IPR003594">
    <property type="entry name" value="HATPase_dom"/>
</dbReference>
<dbReference type="EMBL" id="AORV01000044">
    <property type="protein sequence ID" value="EMS70974.1"/>
    <property type="molecule type" value="Genomic_DNA"/>
</dbReference>
<dbReference type="eggNOG" id="COG2172">
    <property type="taxonomic scope" value="Bacteria"/>
</dbReference>
<sequence length="140" mass="15737">MKAVTYAIKHDIKGLACLIKTVLKVIQTEYLVSEDTLFEIRVILNELIVNAICHGNNCGDDKGAYVTVKIVNDSYLYVCVKDEGCGFNHKVDLQKLGDYVEEKNNSFNEHGRGLIIVEQLSDKLKFNKCGNKVSIIKSLR</sequence>
<name>S0FPB2_RUMCE</name>
<dbReference type="PANTHER" id="PTHR35526">
    <property type="entry name" value="ANTI-SIGMA-F FACTOR RSBW-RELATED"/>
    <property type="match status" value="1"/>
</dbReference>
<dbReference type="EC" id="2.7.11.1" evidence="3"/>
<evidence type="ECO:0000256" key="1">
    <source>
        <dbReference type="ARBA" id="ARBA00022527"/>
    </source>
</evidence>
<dbReference type="AlphaFoldDB" id="S0FPB2"/>
<dbReference type="SUPFAM" id="SSF55874">
    <property type="entry name" value="ATPase domain of HSP90 chaperone/DNA topoisomerase II/histidine kinase"/>
    <property type="match status" value="1"/>
</dbReference>